<accession>A0AAC8VZ43</accession>
<dbReference type="EMBL" id="CP012401">
    <property type="protein sequence ID" value="ALG72139.1"/>
    <property type="molecule type" value="Genomic_DNA"/>
</dbReference>
<proteinExistence type="predicted"/>
<organism evidence="2 3">
    <name type="scientific">Azospirillum thiophilum</name>
    <dbReference type="NCBI Taxonomy" id="528244"/>
    <lineage>
        <taxon>Bacteria</taxon>
        <taxon>Pseudomonadati</taxon>
        <taxon>Pseudomonadota</taxon>
        <taxon>Alphaproteobacteria</taxon>
        <taxon>Rhodospirillales</taxon>
        <taxon>Azospirillaceae</taxon>
        <taxon>Azospirillum</taxon>
    </lineage>
</organism>
<keyword evidence="3" id="KW-1185">Reference proteome</keyword>
<sequence length="65" mass="7434">MHSTSGELFGVGTKDVTFFQRVVHWARERIELRRAESELNHMSDVELSDIGLTRGEIHNAVRRGV</sequence>
<gene>
    <name evidence="2" type="ORF">AL072_10005</name>
</gene>
<evidence type="ECO:0000313" key="3">
    <source>
        <dbReference type="Proteomes" id="UP000069935"/>
    </source>
</evidence>
<reference evidence="2 3" key="2">
    <citation type="journal article" date="2016" name="Genome Announc.">
        <title>Complete Genome Sequence of a Strain of Azospirillum thiophilum Isolated from a Sulfide Spring.</title>
        <authorList>
            <person name="Fomenkov A."/>
            <person name="Vincze T."/>
            <person name="Grabovich M."/>
            <person name="Anton B.P."/>
            <person name="Dubinina G."/>
            <person name="Orlova M."/>
            <person name="Belousova E."/>
            <person name="Roberts R.J."/>
        </authorList>
    </citation>
    <scope>NUCLEOTIDE SEQUENCE [LARGE SCALE GENOMIC DNA]</scope>
    <source>
        <strain evidence="2 3">BV-S</strain>
    </source>
</reference>
<dbReference type="KEGG" id="ati:AL072_10005"/>
<dbReference type="InterPro" id="IPR009506">
    <property type="entry name" value="YjiS-like"/>
</dbReference>
<dbReference type="Pfam" id="PF06568">
    <property type="entry name" value="YjiS-like"/>
    <property type="match status" value="1"/>
</dbReference>
<dbReference type="Proteomes" id="UP000069935">
    <property type="component" value="Chromosome 1"/>
</dbReference>
<protein>
    <recommendedName>
        <fullName evidence="1">YjiS-like domain-containing protein</fullName>
    </recommendedName>
</protein>
<feature type="domain" description="YjiS-like" evidence="1">
    <location>
        <begin position="22"/>
        <end position="58"/>
    </location>
</feature>
<name>A0AAC8VZ43_9PROT</name>
<reference evidence="3" key="1">
    <citation type="submission" date="2015-08" db="EMBL/GenBank/DDBJ databases">
        <title>Complete Genome Sequence of Azospirillum thiophilum BV-S.</title>
        <authorList>
            <person name="Fomenkov A."/>
            <person name="Vincze T."/>
            <person name="Grabovich M."/>
            <person name="Dubinina G."/>
            <person name="Orlova M."/>
            <person name="Belousova E."/>
            <person name="Roberts R.J."/>
        </authorList>
    </citation>
    <scope>NUCLEOTIDE SEQUENCE [LARGE SCALE GENOMIC DNA]</scope>
    <source>
        <strain evidence="3">BV-S</strain>
    </source>
</reference>
<evidence type="ECO:0000313" key="2">
    <source>
        <dbReference type="EMBL" id="ALG72139.1"/>
    </source>
</evidence>
<dbReference type="AlphaFoldDB" id="A0AAC8VZ43"/>
<evidence type="ECO:0000259" key="1">
    <source>
        <dbReference type="Pfam" id="PF06568"/>
    </source>
</evidence>